<evidence type="ECO:0000313" key="2">
    <source>
        <dbReference type="Ensembl" id="ENSPCOP00000024849.1"/>
    </source>
</evidence>
<keyword evidence="1" id="KW-0812">Transmembrane</keyword>
<dbReference type="STRING" id="379532.ENSPCOP00000024849"/>
<keyword evidence="1" id="KW-0472">Membrane</keyword>
<sequence length="90" mass="10674">MKSWVLLLIVSISEVVILLPVLRSFRIQRPLPLEVRETEQCWVQPPFKYCRKRCTRVHTCLRWNHTCCWTYCGNICLDNGEPFTSILDYG</sequence>
<dbReference type="AlphaFoldDB" id="A0A2K6GF42"/>
<reference evidence="2" key="2">
    <citation type="submission" date="2025-09" db="UniProtKB">
        <authorList>
            <consortium name="Ensembl"/>
        </authorList>
    </citation>
    <scope>IDENTIFICATION</scope>
</reference>
<protein>
    <submittedName>
        <fullName evidence="2">WAP four-disulfide core domain 9</fullName>
    </submittedName>
</protein>
<evidence type="ECO:0000256" key="1">
    <source>
        <dbReference type="SAM" id="Phobius"/>
    </source>
</evidence>
<dbReference type="Proteomes" id="UP000233160">
    <property type="component" value="Unassembled WGS sequence"/>
</dbReference>
<feature type="transmembrane region" description="Helical" evidence="1">
    <location>
        <begin position="6"/>
        <end position="22"/>
    </location>
</feature>
<keyword evidence="3" id="KW-1185">Reference proteome</keyword>
<keyword evidence="1" id="KW-1133">Transmembrane helix</keyword>
<dbReference type="OMA" id="IEQCWVQ"/>
<name>A0A2K6GF42_PROCO</name>
<dbReference type="GeneTree" id="ENSGT00940000162961"/>
<accession>A0A2K6GF42</accession>
<evidence type="ECO:0000313" key="3">
    <source>
        <dbReference type="Proteomes" id="UP000233160"/>
    </source>
</evidence>
<organism evidence="2 3">
    <name type="scientific">Propithecus coquereli</name>
    <name type="common">Coquerel's sifaka</name>
    <name type="synonym">Propithecus verreauxi coquereli</name>
    <dbReference type="NCBI Taxonomy" id="379532"/>
    <lineage>
        <taxon>Eukaryota</taxon>
        <taxon>Metazoa</taxon>
        <taxon>Chordata</taxon>
        <taxon>Craniata</taxon>
        <taxon>Vertebrata</taxon>
        <taxon>Euteleostomi</taxon>
        <taxon>Mammalia</taxon>
        <taxon>Eutheria</taxon>
        <taxon>Euarchontoglires</taxon>
        <taxon>Primates</taxon>
        <taxon>Strepsirrhini</taxon>
        <taxon>Lemuriformes</taxon>
        <taxon>Indriidae</taxon>
        <taxon>Propithecus</taxon>
    </lineage>
</organism>
<reference evidence="2" key="1">
    <citation type="submission" date="2025-08" db="UniProtKB">
        <authorList>
            <consortium name="Ensembl"/>
        </authorList>
    </citation>
    <scope>IDENTIFICATION</scope>
</reference>
<gene>
    <name evidence="2" type="primary">WFDC9</name>
</gene>
<dbReference type="Ensembl" id="ENSPCOT00000035534.1">
    <property type="protein sequence ID" value="ENSPCOP00000024849.1"/>
    <property type="gene ID" value="ENSPCOG00000024637.1"/>
</dbReference>
<proteinExistence type="predicted"/>